<keyword evidence="4" id="KW-0808">Transferase</keyword>
<dbReference type="EMBL" id="KV581973">
    <property type="protein sequence ID" value="OPL33674.1"/>
    <property type="molecule type" value="Genomic_DNA"/>
</dbReference>
<feature type="region of interest" description="Disordered" evidence="7">
    <location>
        <begin position="50"/>
        <end position="87"/>
    </location>
</feature>
<comment type="caution">
    <text evidence="9">The sequence shown here is derived from an EMBL/GenBank/DDBJ whole genome shotgun (WGS) entry which is preliminary data.</text>
</comment>
<gene>
    <name evidence="9" type="ORF">AM593_04441</name>
</gene>
<dbReference type="GO" id="GO:0005737">
    <property type="term" value="C:cytoplasm"/>
    <property type="evidence" value="ECO:0007669"/>
    <property type="project" value="TreeGrafter"/>
</dbReference>
<dbReference type="SUPFAM" id="SSF56204">
    <property type="entry name" value="Hect, E3 ligase catalytic domain"/>
    <property type="match status" value="1"/>
</dbReference>
<keyword evidence="5 6" id="KW-0833">Ubl conjugation pathway</keyword>
<evidence type="ECO:0000256" key="1">
    <source>
        <dbReference type="ARBA" id="ARBA00000885"/>
    </source>
</evidence>
<dbReference type="PROSITE" id="PS50237">
    <property type="entry name" value="HECT"/>
    <property type="match status" value="1"/>
</dbReference>
<dbReference type="GO" id="GO:0016567">
    <property type="term" value="P:protein ubiquitination"/>
    <property type="evidence" value="ECO:0007669"/>
    <property type="project" value="TreeGrafter"/>
</dbReference>
<dbReference type="AlphaFoldDB" id="A0A3L5TUR8"/>
<dbReference type="EC" id="2.3.2.26" evidence="3"/>
<feature type="domain" description="HECT" evidence="8">
    <location>
        <begin position="302"/>
        <end position="337"/>
    </location>
</feature>
<name>A0A3L5TUR8_MYTGA</name>
<feature type="compositionally biased region" description="Polar residues" evidence="7">
    <location>
        <begin position="67"/>
        <end position="78"/>
    </location>
</feature>
<evidence type="ECO:0000256" key="4">
    <source>
        <dbReference type="ARBA" id="ARBA00022679"/>
    </source>
</evidence>
<reference evidence="9 10" key="1">
    <citation type="journal article" date="2016" name="PLoS ONE">
        <title>A First Insight into the Genome of the Filter-Feeder Mussel Mytilus galloprovincialis.</title>
        <authorList>
            <person name="Murgarella M."/>
            <person name="Puiu D."/>
            <person name="Novoa B."/>
            <person name="Figueras A."/>
            <person name="Posada D."/>
            <person name="Canchaya C."/>
        </authorList>
    </citation>
    <scope>NUCLEOTIDE SEQUENCE [LARGE SCALE GENOMIC DNA]</scope>
    <source>
        <tissue evidence="9">Muscle</tissue>
    </source>
</reference>
<accession>A0A3L5TUR8</accession>
<comment type="pathway">
    <text evidence="2">Protein modification; protein ubiquitination.</text>
</comment>
<dbReference type="GO" id="GO:0005634">
    <property type="term" value="C:nucleus"/>
    <property type="evidence" value="ECO:0007669"/>
    <property type="project" value="InterPro"/>
</dbReference>
<feature type="region of interest" description="Disordered" evidence="7">
    <location>
        <begin position="154"/>
        <end position="189"/>
    </location>
</feature>
<sequence>MQKVGMAEKPLHVRRFKTSLSQWVDDPGKNDHVPSYIKKDCNVKLTNNVGKTQNANRPIPKRRSTIMGRTNNESENNPAGTSGVSTASSGRIASTIRFLETQNIPAGTSTVLTSRLERNDSTIGDLESMNIPTCTNTVSRLRRTASSNKTLEQAYNASTQRRISDRTTETHQDQITVGHRTGESKTMRTLPRTQAPATLSTGYQETLNSALSSHSTASLQDIMDITRELHDNDTNTNVFNDFLPEIEQFGDVGQNQSADALKDLLIQHRNMTINPISSGDPLQMEVRRGNVLSDAITIIRISEHDLHNPLCIKFIGEDGVDIGGLRREFWSLFLHNISSSCYVTGKPGRQTFQQNFVEKKKKTFFHLGQLIALSILQDGPGLPIFSDIVTDYIINGETVVLNLDDLPDGLRDTLDKMQASASDSEARDIYSSVLDIAADVGFIVPLTSFTRCHVKQLKAAFIESQISSCKDELNQFIEGLDTHRVLSLLRQTENMASARSLFSGRVKPLTVSQLRGLIRYSFKDGNAKGAEEATMQGFLTFLQATKGTATIINGINLQPKDVLMWLTGSTIVPAIGFHKPIDVYFSPNNTFVNTCALALTLKTQPGLSPADAVSYYTELIINSQTFTKG</sequence>
<feature type="non-terminal residue" evidence="9">
    <location>
        <position position="1"/>
    </location>
</feature>
<dbReference type="InterPro" id="IPR000569">
    <property type="entry name" value="HECT_dom"/>
</dbReference>
<feature type="compositionally biased region" description="Basic and acidic residues" evidence="7">
    <location>
        <begin position="162"/>
        <end position="172"/>
    </location>
</feature>
<protein>
    <recommendedName>
        <fullName evidence="3">HECT-type E3 ubiquitin transferase</fullName>
        <ecNumber evidence="3">2.3.2.26</ecNumber>
    </recommendedName>
</protein>
<dbReference type="GO" id="GO:0061630">
    <property type="term" value="F:ubiquitin protein ligase activity"/>
    <property type="evidence" value="ECO:0007669"/>
    <property type="project" value="UniProtKB-EC"/>
</dbReference>
<keyword evidence="10" id="KW-1185">Reference proteome</keyword>
<dbReference type="GO" id="GO:0006355">
    <property type="term" value="P:regulation of DNA-templated transcription"/>
    <property type="evidence" value="ECO:0007669"/>
    <property type="project" value="InterPro"/>
</dbReference>
<evidence type="ECO:0000256" key="6">
    <source>
        <dbReference type="PROSITE-ProRule" id="PRU00104"/>
    </source>
</evidence>
<evidence type="ECO:0000259" key="8">
    <source>
        <dbReference type="PROSITE" id="PS50237"/>
    </source>
</evidence>
<dbReference type="Pfam" id="PF04904">
    <property type="entry name" value="SAM_NCD1"/>
    <property type="match status" value="1"/>
</dbReference>
<evidence type="ECO:0000313" key="9">
    <source>
        <dbReference type="EMBL" id="OPL33674.1"/>
    </source>
</evidence>
<dbReference type="GO" id="GO:0003712">
    <property type="term" value="F:transcription coregulator activity"/>
    <property type="evidence" value="ECO:0007669"/>
    <property type="project" value="InterPro"/>
</dbReference>
<dbReference type="InterPro" id="IPR006988">
    <property type="entry name" value="Nab_N"/>
</dbReference>
<dbReference type="PANTHER" id="PTHR11254">
    <property type="entry name" value="HECT DOMAIN UBIQUITIN-PROTEIN LIGASE"/>
    <property type="match status" value="1"/>
</dbReference>
<organism evidence="9 10">
    <name type="scientific">Mytilus galloprovincialis</name>
    <name type="common">Mediterranean mussel</name>
    <dbReference type="NCBI Taxonomy" id="29158"/>
    <lineage>
        <taxon>Eukaryota</taxon>
        <taxon>Metazoa</taxon>
        <taxon>Spiralia</taxon>
        <taxon>Lophotrochozoa</taxon>
        <taxon>Mollusca</taxon>
        <taxon>Bivalvia</taxon>
        <taxon>Autobranchia</taxon>
        <taxon>Pteriomorphia</taxon>
        <taxon>Mytilida</taxon>
        <taxon>Mytiloidea</taxon>
        <taxon>Mytilidae</taxon>
        <taxon>Mytilinae</taxon>
        <taxon>Mytilus</taxon>
    </lineage>
</organism>
<evidence type="ECO:0000256" key="3">
    <source>
        <dbReference type="ARBA" id="ARBA00012485"/>
    </source>
</evidence>
<evidence type="ECO:0000313" key="10">
    <source>
        <dbReference type="Proteomes" id="UP000266721"/>
    </source>
</evidence>
<dbReference type="Proteomes" id="UP000266721">
    <property type="component" value="Unassembled WGS sequence"/>
</dbReference>
<evidence type="ECO:0000256" key="5">
    <source>
        <dbReference type="ARBA" id="ARBA00022786"/>
    </source>
</evidence>
<dbReference type="Gene3D" id="3.90.1750.10">
    <property type="entry name" value="Hect, E3 ligase catalytic domains"/>
    <property type="match status" value="1"/>
</dbReference>
<comment type="catalytic activity">
    <reaction evidence="1">
        <text>S-ubiquitinyl-[E2 ubiquitin-conjugating enzyme]-L-cysteine + [acceptor protein]-L-lysine = [E2 ubiquitin-conjugating enzyme]-L-cysteine + N(6)-ubiquitinyl-[acceptor protein]-L-lysine.</text>
        <dbReference type="EC" id="2.3.2.26"/>
    </reaction>
</comment>
<proteinExistence type="predicted"/>
<evidence type="ECO:0000256" key="2">
    <source>
        <dbReference type="ARBA" id="ARBA00004906"/>
    </source>
</evidence>
<dbReference type="SMR" id="A0A3L5TUR8"/>
<dbReference type="InterPro" id="IPR035983">
    <property type="entry name" value="Hect_E3_ubiquitin_ligase"/>
</dbReference>
<dbReference type="GO" id="GO:0006511">
    <property type="term" value="P:ubiquitin-dependent protein catabolic process"/>
    <property type="evidence" value="ECO:0007669"/>
    <property type="project" value="TreeGrafter"/>
</dbReference>
<dbReference type="InterPro" id="IPR050409">
    <property type="entry name" value="E3_ubiq-protein_ligase"/>
</dbReference>
<comment type="caution">
    <text evidence="6">Lacks conserved residue(s) required for the propagation of feature annotation.</text>
</comment>
<evidence type="ECO:0000256" key="7">
    <source>
        <dbReference type="SAM" id="MobiDB-lite"/>
    </source>
</evidence>
<dbReference type="PANTHER" id="PTHR11254:SF440">
    <property type="entry name" value="E3 UBIQUITIN-PROTEIN LIGASE NEDD-4"/>
    <property type="match status" value="1"/>
</dbReference>